<accession>A0AAW5CGT2</accession>
<gene>
    <name evidence="1" type="ORF">L0P03_11590</name>
</gene>
<protein>
    <submittedName>
        <fullName evidence="1">Uncharacterized protein</fullName>
    </submittedName>
</protein>
<dbReference type="Proteomes" id="UP001199750">
    <property type="component" value="Unassembled WGS sequence"/>
</dbReference>
<evidence type="ECO:0000313" key="1">
    <source>
        <dbReference type="EMBL" id="MCG4960482.1"/>
    </source>
</evidence>
<proteinExistence type="predicted"/>
<dbReference type="GeneID" id="61274237"/>
<sequence length="183" mass="20915">MPAYKEKKSPLQRVVQILKRHRDLMFNGDESKPISIIITTLAARAYNKETDVLDALVNVVNSMERYIEHEPNTDLCIVRNPVNPDENFADKWVETPQKQLNFFAWLKQVKQDVEQIIEKRGGLQLIAESMNKPFGRDVVQRTFSAIADNQRKNRDNNTLRATITGTLGIVGTVVKAHTFHGDE</sequence>
<evidence type="ECO:0000313" key="2">
    <source>
        <dbReference type="Proteomes" id="UP001199750"/>
    </source>
</evidence>
<name>A0AAW5CGT2_9BACT</name>
<organism evidence="1 2">
    <name type="scientific">Odoribacter splanchnicus</name>
    <dbReference type="NCBI Taxonomy" id="28118"/>
    <lineage>
        <taxon>Bacteria</taxon>
        <taxon>Pseudomonadati</taxon>
        <taxon>Bacteroidota</taxon>
        <taxon>Bacteroidia</taxon>
        <taxon>Bacteroidales</taxon>
        <taxon>Odoribacteraceae</taxon>
        <taxon>Odoribacter</taxon>
    </lineage>
</organism>
<dbReference type="EMBL" id="JAKNDN010000021">
    <property type="protein sequence ID" value="MCG4960482.1"/>
    <property type="molecule type" value="Genomic_DNA"/>
</dbReference>
<comment type="caution">
    <text evidence="1">The sequence shown here is derived from an EMBL/GenBank/DDBJ whole genome shotgun (WGS) entry which is preliminary data.</text>
</comment>
<dbReference type="AlphaFoldDB" id="A0AAW5CGT2"/>
<dbReference type="RefSeq" id="WP_175315486.1">
    <property type="nucleotide sequence ID" value="NZ_JABWDG010000011.1"/>
</dbReference>
<reference evidence="1" key="1">
    <citation type="submission" date="2022-01" db="EMBL/GenBank/DDBJ databases">
        <title>Collection of gut derived symbiotic bacterial strains cultured from healthy donors.</title>
        <authorList>
            <person name="Lin H."/>
            <person name="Kohout C."/>
            <person name="Waligurski E."/>
            <person name="Pamer E.G."/>
        </authorList>
    </citation>
    <scope>NUCLEOTIDE SEQUENCE</scope>
    <source>
        <strain evidence="1">DFI.1.149</strain>
    </source>
</reference>